<comment type="similarity">
    <text evidence="2">Belongs to the EamA transporter family.</text>
</comment>
<dbReference type="EMBL" id="KI913979">
    <property type="protein sequence ID" value="ETV95867.1"/>
    <property type="molecule type" value="Genomic_DNA"/>
</dbReference>
<dbReference type="InterPro" id="IPR000620">
    <property type="entry name" value="EamA_dom"/>
</dbReference>
<keyword evidence="6 8" id="KW-1133">Transmembrane helix</keyword>
<dbReference type="PANTHER" id="PTHR32322:SF2">
    <property type="entry name" value="EAMA DOMAIN-CONTAINING PROTEIN"/>
    <property type="match status" value="1"/>
</dbReference>
<evidence type="ECO:0000256" key="6">
    <source>
        <dbReference type="ARBA" id="ARBA00022989"/>
    </source>
</evidence>
<feature type="transmembrane region" description="Helical" evidence="8">
    <location>
        <begin position="206"/>
        <end position="223"/>
    </location>
</feature>
<dbReference type="VEuPathDB" id="FungiDB:H310_10906"/>
<dbReference type="eggNOG" id="ENOG502SNKR">
    <property type="taxonomic scope" value="Eukaryota"/>
</dbReference>
<evidence type="ECO:0000313" key="10">
    <source>
        <dbReference type="EMBL" id="ETV95867.1"/>
    </source>
</evidence>
<dbReference type="GeneID" id="20087956"/>
<evidence type="ECO:0000256" key="2">
    <source>
        <dbReference type="ARBA" id="ARBA00007362"/>
    </source>
</evidence>
<dbReference type="RefSeq" id="XP_008875618.1">
    <property type="nucleotide sequence ID" value="XM_008877396.1"/>
</dbReference>
<feature type="transmembrane region" description="Helical" evidence="8">
    <location>
        <begin position="36"/>
        <end position="53"/>
    </location>
</feature>
<evidence type="ECO:0000256" key="1">
    <source>
        <dbReference type="ARBA" id="ARBA00004651"/>
    </source>
</evidence>
<keyword evidence="5 8" id="KW-0812">Transmembrane</keyword>
<evidence type="ECO:0000256" key="4">
    <source>
        <dbReference type="ARBA" id="ARBA00022475"/>
    </source>
</evidence>
<organism evidence="10">
    <name type="scientific">Aphanomyces invadans</name>
    <dbReference type="NCBI Taxonomy" id="157072"/>
    <lineage>
        <taxon>Eukaryota</taxon>
        <taxon>Sar</taxon>
        <taxon>Stramenopiles</taxon>
        <taxon>Oomycota</taxon>
        <taxon>Saprolegniomycetes</taxon>
        <taxon>Saprolegniales</taxon>
        <taxon>Verrucalvaceae</taxon>
        <taxon>Aphanomyces</taxon>
    </lineage>
</organism>
<evidence type="ECO:0000256" key="5">
    <source>
        <dbReference type="ARBA" id="ARBA00022692"/>
    </source>
</evidence>
<name>A0A024TRB0_9STRA</name>
<keyword evidence="4" id="KW-1003">Cell membrane</keyword>
<dbReference type="GO" id="GO:0005886">
    <property type="term" value="C:plasma membrane"/>
    <property type="evidence" value="ECO:0007669"/>
    <property type="project" value="UniProtKB-SubCell"/>
</dbReference>
<evidence type="ECO:0000256" key="7">
    <source>
        <dbReference type="ARBA" id="ARBA00023136"/>
    </source>
</evidence>
<dbReference type="InterPro" id="IPR037185">
    <property type="entry name" value="EmrE-like"/>
</dbReference>
<keyword evidence="3" id="KW-0813">Transport</keyword>
<evidence type="ECO:0000256" key="8">
    <source>
        <dbReference type="SAM" id="Phobius"/>
    </source>
</evidence>
<feature type="transmembrane region" description="Helical" evidence="8">
    <location>
        <begin position="102"/>
        <end position="125"/>
    </location>
</feature>
<reference evidence="10" key="1">
    <citation type="submission" date="2013-12" db="EMBL/GenBank/DDBJ databases">
        <title>The Genome Sequence of Aphanomyces invadans NJM9701.</title>
        <authorList>
            <consortium name="The Broad Institute Genomics Platform"/>
            <person name="Russ C."/>
            <person name="Tyler B."/>
            <person name="van West P."/>
            <person name="Dieguez-Uribeondo J."/>
            <person name="Young S.K."/>
            <person name="Zeng Q."/>
            <person name="Gargeya S."/>
            <person name="Fitzgerald M."/>
            <person name="Abouelleil A."/>
            <person name="Alvarado L."/>
            <person name="Chapman S.B."/>
            <person name="Gainer-Dewar J."/>
            <person name="Goldberg J."/>
            <person name="Griggs A."/>
            <person name="Gujja S."/>
            <person name="Hansen M."/>
            <person name="Howarth C."/>
            <person name="Imamovic A."/>
            <person name="Ireland A."/>
            <person name="Larimer J."/>
            <person name="McCowan C."/>
            <person name="Murphy C."/>
            <person name="Pearson M."/>
            <person name="Poon T.W."/>
            <person name="Priest M."/>
            <person name="Roberts A."/>
            <person name="Saif S."/>
            <person name="Shea T."/>
            <person name="Sykes S."/>
            <person name="Wortman J."/>
            <person name="Nusbaum C."/>
            <person name="Birren B."/>
        </authorList>
    </citation>
    <scope>NUCLEOTIDE SEQUENCE [LARGE SCALE GENOMIC DNA]</scope>
    <source>
        <strain evidence="10">NJM9701</strain>
    </source>
</reference>
<feature type="transmembrane region" description="Helical" evidence="8">
    <location>
        <begin position="269"/>
        <end position="289"/>
    </location>
</feature>
<feature type="transmembrane region" description="Helical" evidence="8">
    <location>
        <begin position="155"/>
        <end position="173"/>
    </location>
</feature>
<sequence length="372" mass="40201">MEGVIGQGVIILPSLLISTLRCCASKMALSASRLGITYAVVSFVIYGLYPLFFKQIQTVPSVQVVLHRIVWSYVLLVPLFFWRGDWAKFKATALTKPKVLAIYLTAAIAMGGAWMLFLWGVLAGYIIETSLGFFINPIFNALLAVVVLKEPLRRYQFLSVLLALAGVLVVAIAYGQFPWLALSLAFILTIYSFIKKTAPLSSIDGVTLEMSFLFVPSLVALVVFDAQGTGAFLRLGSPSTDILLFLCGVVTVVPLLLFASAAPLMSFTLLGIVQYIGPIMNFLIGVFVYKEPFSTSKLVGFILIWLALTAFAVEGVVMARVLRHAASDAPTNDSSQSGDMDLDDVSINQSIAATPKSNAVYTSVDNAVANKA</sequence>
<dbReference type="AlphaFoldDB" id="A0A024TRB0"/>
<comment type="subcellular location">
    <subcellularLocation>
        <location evidence="1">Cell membrane</location>
        <topology evidence="1">Multi-pass membrane protein</topology>
    </subcellularLocation>
</comment>
<dbReference type="NCBIfam" id="TIGR00688">
    <property type="entry name" value="rarD"/>
    <property type="match status" value="1"/>
</dbReference>
<feature type="domain" description="EamA" evidence="9">
    <location>
        <begin position="34"/>
        <end position="171"/>
    </location>
</feature>
<feature type="transmembrane region" description="Helical" evidence="8">
    <location>
        <begin position="6"/>
        <end position="24"/>
    </location>
</feature>
<evidence type="ECO:0000259" key="9">
    <source>
        <dbReference type="Pfam" id="PF00892"/>
    </source>
</evidence>
<feature type="transmembrane region" description="Helical" evidence="8">
    <location>
        <begin position="243"/>
        <end position="262"/>
    </location>
</feature>
<accession>A0A024TRB0</accession>
<feature type="transmembrane region" description="Helical" evidence="8">
    <location>
        <begin position="65"/>
        <end position="82"/>
    </location>
</feature>
<dbReference type="Pfam" id="PF00892">
    <property type="entry name" value="EamA"/>
    <property type="match status" value="1"/>
</dbReference>
<dbReference type="InterPro" id="IPR050638">
    <property type="entry name" value="AA-Vitamin_Transporters"/>
</dbReference>
<dbReference type="InterPro" id="IPR004626">
    <property type="entry name" value="RarD"/>
</dbReference>
<feature type="transmembrane region" description="Helical" evidence="8">
    <location>
        <begin position="301"/>
        <end position="322"/>
    </location>
</feature>
<dbReference type="SUPFAM" id="SSF103481">
    <property type="entry name" value="Multidrug resistance efflux transporter EmrE"/>
    <property type="match status" value="2"/>
</dbReference>
<gene>
    <name evidence="10" type="ORF">H310_10906</name>
</gene>
<evidence type="ECO:0000256" key="3">
    <source>
        <dbReference type="ARBA" id="ARBA00022448"/>
    </source>
</evidence>
<protein>
    <submittedName>
        <fullName evidence="10">Protein RarD</fullName>
    </submittedName>
</protein>
<keyword evidence="7 8" id="KW-0472">Membrane</keyword>
<feature type="transmembrane region" description="Helical" evidence="8">
    <location>
        <begin position="179"/>
        <end position="194"/>
    </location>
</feature>
<dbReference type="OrthoDB" id="64403at2759"/>
<dbReference type="PANTHER" id="PTHR32322">
    <property type="entry name" value="INNER MEMBRANE TRANSPORTER"/>
    <property type="match status" value="1"/>
</dbReference>
<proteinExistence type="inferred from homology"/>
<feature type="transmembrane region" description="Helical" evidence="8">
    <location>
        <begin position="131"/>
        <end position="148"/>
    </location>
</feature>